<dbReference type="Proteomes" id="UP001642484">
    <property type="component" value="Unassembled WGS sequence"/>
</dbReference>
<name>A0ABP0LP19_9DINO</name>
<proteinExistence type="predicted"/>
<dbReference type="EMBL" id="CAXAMN010013448">
    <property type="protein sequence ID" value="CAK9040947.1"/>
    <property type="molecule type" value="Genomic_DNA"/>
</dbReference>
<organism evidence="1 2">
    <name type="scientific">Durusdinium trenchii</name>
    <dbReference type="NCBI Taxonomy" id="1381693"/>
    <lineage>
        <taxon>Eukaryota</taxon>
        <taxon>Sar</taxon>
        <taxon>Alveolata</taxon>
        <taxon>Dinophyceae</taxon>
        <taxon>Suessiales</taxon>
        <taxon>Symbiodiniaceae</taxon>
        <taxon>Durusdinium</taxon>
    </lineage>
</organism>
<sequence length="126" mass="14289">MQRHEFVSSPDESKRFAPWLRRWPLAARAKSLLYEFFVQVAVSEARSKHEAEAGRKDSPGCRTRRKERLLQDLDIRGKVESLSKSLALVLTMEPGKLLRTQPKAARAVAAQAGQGKMNRESDLATW</sequence>
<keyword evidence="2" id="KW-1185">Reference proteome</keyword>
<evidence type="ECO:0000313" key="1">
    <source>
        <dbReference type="EMBL" id="CAK9040947.1"/>
    </source>
</evidence>
<protein>
    <submittedName>
        <fullName evidence="1">Uncharacterized protein</fullName>
    </submittedName>
</protein>
<comment type="caution">
    <text evidence="1">The sequence shown here is derived from an EMBL/GenBank/DDBJ whole genome shotgun (WGS) entry which is preliminary data.</text>
</comment>
<reference evidence="1 2" key="1">
    <citation type="submission" date="2024-02" db="EMBL/GenBank/DDBJ databases">
        <authorList>
            <person name="Chen Y."/>
            <person name="Shah S."/>
            <person name="Dougan E. K."/>
            <person name="Thang M."/>
            <person name="Chan C."/>
        </authorList>
    </citation>
    <scope>NUCLEOTIDE SEQUENCE [LARGE SCALE GENOMIC DNA]</scope>
</reference>
<gene>
    <name evidence="1" type="ORF">CCMP2556_LOCUS22004</name>
</gene>
<evidence type="ECO:0000313" key="2">
    <source>
        <dbReference type="Proteomes" id="UP001642484"/>
    </source>
</evidence>
<accession>A0ABP0LP19</accession>